<dbReference type="InterPro" id="IPR036390">
    <property type="entry name" value="WH_DNA-bd_sf"/>
</dbReference>
<dbReference type="HOGENOM" id="CLU_062618_0_1_0"/>
<name>Q026Y2_SOLUE</name>
<dbReference type="STRING" id="234267.Acid_1941"/>
<gene>
    <name evidence="7" type="ordered locus">Acid_1941</name>
</gene>
<dbReference type="KEGG" id="sus:Acid_1941"/>
<keyword evidence="1" id="KW-0805">Transcription regulation</keyword>
<dbReference type="PANTHER" id="PTHR30136">
    <property type="entry name" value="HELIX-TURN-HELIX TRANSCRIPTIONAL REGULATOR, ICLR FAMILY"/>
    <property type="match status" value="1"/>
</dbReference>
<evidence type="ECO:0000256" key="2">
    <source>
        <dbReference type="ARBA" id="ARBA00023125"/>
    </source>
</evidence>
<evidence type="ECO:0000313" key="7">
    <source>
        <dbReference type="EMBL" id="ABJ82931.1"/>
    </source>
</evidence>
<dbReference type="Gene3D" id="3.30.450.40">
    <property type="match status" value="1"/>
</dbReference>
<reference evidence="7" key="1">
    <citation type="submission" date="2006-10" db="EMBL/GenBank/DDBJ databases">
        <title>Complete sequence of Solibacter usitatus Ellin6076.</title>
        <authorList>
            <consortium name="US DOE Joint Genome Institute"/>
            <person name="Copeland A."/>
            <person name="Lucas S."/>
            <person name="Lapidus A."/>
            <person name="Barry K."/>
            <person name="Detter J.C."/>
            <person name="Glavina del Rio T."/>
            <person name="Hammon N."/>
            <person name="Israni S."/>
            <person name="Dalin E."/>
            <person name="Tice H."/>
            <person name="Pitluck S."/>
            <person name="Thompson L.S."/>
            <person name="Brettin T."/>
            <person name="Bruce D."/>
            <person name="Han C."/>
            <person name="Tapia R."/>
            <person name="Gilna P."/>
            <person name="Schmutz J."/>
            <person name="Larimer F."/>
            <person name="Land M."/>
            <person name="Hauser L."/>
            <person name="Kyrpides N."/>
            <person name="Mikhailova N."/>
            <person name="Janssen P.H."/>
            <person name="Kuske C.R."/>
            <person name="Richardson P."/>
        </authorList>
    </citation>
    <scope>NUCLEOTIDE SEQUENCE</scope>
    <source>
        <strain evidence="7">Ellin6076</strain>
    </source>
</reference>
<protein>
    <submittedName>
        <fullName evidence="7">Transcriptional regulator, IclR family</fullName>
    </submittedName>
</protein>
<dbReference type="eggNOG" id="COG1414">
    <property type="taxonomic scope" value="Bacteria"/>
</dbReference>
<dbReference type="EMBL" id="CP000473">
    <property type="protein sequence ID" value="ABJ82931.1"/>
    <property type="molecule type" value="Genomic_DNA"/>
</dbReference>
<dbReference type="SUPFAM" id="SSF55781">
    <property type="entry name" value="GAF domain-like"/>
    <property type="match status" value="1"/>
</dbReference>
<proteinExistence type="predicted"/>
<dbReference type="PANTHER" id="PTHR30136:SF24">
    <property type="entry name" value="HTH-TYPE TRANSCRIPTIONAL REPRESSOR ALLR"/>
    <property type="match status" value="1"/>
</dbReference>
<dbReference type="Pfam" id="PF09339">
    <property type="entry name" value="HTH_IclR"/>
    <property type="match status" value="1"/>
</dbReference>
<dbReference type="InterPro" id="IPR005471">
    <property type="entry name" value="Tscrpt_reg_IclR_N"/>
</dbReference>
<dbReference type="FunCoup" id="Q026Y2">
    <property type="interactions" value="87"/>
</dbReference>
<evidence type="ECO:0000256" key="1">
    <source>
        <dbReference type="ARBA" id="ARBA00023015"/>
    </source>
</evidence>
<keyword evidence="2" id="KW-0238">DNA-binding</keyword>
<feature type="region of interest" description="Disordered" evidence="4">
    <location>
        <begin position="1"/>
        <end position="20"/>
    </location>
</feature>
<sequence>MPLTSVKKNGKRRAGAPDTPAIQSLDRGLQILEAVGKSPEPVSLGQLAAMLGIDRSSAFRLAKTLKRRGFLTTPSAGRDYVLGSSVWRLSRQYDWSKMLARVAHEPLKTLAAQTHETAHLAVREGRKALFIDHVTTSHVISISGQTGELVPLYCTSHGKALLIDFEEQDLVDLLGPKPLKVYTKNTIQSIRSLAAECTSLREKGFATDESEYLEGVRCLAAPIRDRDGQVIASIGISAPAARFPREREREFAGLVVAVAAEIGELVGSLED</sequence>
<evidence type="ECO:0000256" key="3">
    <source>
        <dbReference type="ARBA" id="ARBA00023163"/>
    </source>
</evidence>
<dbReference type="Pfam" id="PF01614">
    <property type="entry name" value="IclR_C"/>
    <property type="match status" value="1"/>
</dbReference>
<dbReference type="InterPro" id="IPR029016">
    <property type="entry name" value="GAF-like_dom_sf"/>
</dbReference>
<dbReference type="PROSITE" id="PS51077">
    <property type="entry name" value="HTH_ICLR"/>
    <property type="match status" value="1"/>
</dbReference>
<dbReference type="SMART" id="SM00346">
    <property type="entry name" value="HTH_ICLR"/>
    <property type="match status" value="1"/>
</dbReference>
<keyword evidence="3" id="KW-0804">Transcription</keyword>
<dbReference type="Gene3D" id="1.10.10.10">
    <property type="entry name" value="Winged helix-like DNA-binding domain superfamily/Winged helix DNA-binding domain"/>
    <property type="match status" value="1"/>
</dbReference>
<dbReference type="OrthoDB" id="9778379at2"/>
<dbReference type="GO" id="GO:0003700">
    <property type="term" value="F:DNA-binding transcription factor activity"/>
    <property type="evidence" value="ECO:0007669"/>
    <property type="project" value="TreeGrafter"/>
</dbReference>
<dbReference type="PROSITE" id="PS51078">
    <property type="entry name" value="ICLR_ED"/>
    <property type="match status" value="1"/>
</dbReference>
<organism evidence="7">
    <name type="scientific">Solibacter usitatus (strain Ellin6076)</name>
    <dbReference type="NCBI Taxonomy" id="234267"/>
    <lineage>
        <taxon>Bacteria</taxon>
        <taxon>Pseudomonadati</taxon>
        <taxon>Acidobacteriota</taxon>
        <taxon>Terriglobia</taxon>
        <taxon>Bryobacterales</taxon>
        <taxon>Solibacteraceae</taxon>
        <taxon>Candidatus Solibacter</taxon>
    </lineage>
</organism>
<dbReference type="SUPFAM" id="SSF46785">
    <property type="entry name" value="Winged helix' DNA-binding domain"/>
    <property type="match status" value="1"/>
</dbReference>
<dbReference type="InterPro" id="IPR036388">
    <property type="entry name" value="WH-like_DNA-bd_sf"/>
</dbReference>
<dbReference type="AlphaFoldDB" id="Q026Y2"/>
<dbReference type="InParanoid" id="Q026Y2"/>
<evidence type="ECO:0000256" key="4">
    <source>
        <dbReference type="SAM" id="MobiDB-lite"/>
    </source>
</evidence>
<evidence type="ECO:0000259" key="6">
    <source>
        <dbReference type="PROSITE" id="PS51078"/>
    </source>
</evidence>
<feature type="domain" description="IclR-ED" evidence="6">
    <location>
        <begin position="85"/>
        <end position="268"/>
    </location>
</feature>
<dbReference type="InterPro" id="IPR014757">
    <property type="entry name" value="Tscrpt_reg_IclR_C"/>
</dbReference>
<feature type="domain" description="HTH iclR-type" evidence="5">
    <location>
        <begin position="22"/>
        <end position="84"/>
    </location>
</feature>
<accession>Q026Y2</accession>
<dbReference type="GO" id="GO:0045892">
    <property type="term" value="P:negative regulation of DNA-templated transcription"/>
    <property type="evidence" value="ECO:0007669"/>
    <property type="project" value="TreeGrafter"/>
</dbReference>
<dbReference type="GO" id="GO:0003677">
    <property type="term" value="F:DNA binding"/>
    <property type="evidence" value="ECO:0007669"/>
    <property type="project" value="UniProtKB-KW"/>
</dbReference>
<evidence type="ECO:0000259" key="5">
    <source>
        <dbReference type="PROSITE" id="PS51077"/>
    </source>
</evidence>
<dbReference type="InterPro" id="IPR050707">
    <property type="entry name" value="HTH_MetabolicPath_Reg"/>
</dbReference>